<evidence type="ECO:0000313" key="3">
    <source>
        <dbReference type="Proteomes" id="UP001057375"/>
    </source>
</evidence>
<dbReference type="PROSITE" id="PS50011">
    <property type="entry name" value="PROTEIN_KINASE_DOM"/>
    <property type="match status" value="1"/>
</dbReference>
<dbReference type="PROSITE" id="PS00108">
    <property type="entry name" value="PROTEIN_KINASE_ST"/>
    <property type="match status" value="1"/>
</dbReference>
<sequence>MQLNKIHERKMNFFGRIVQAMKHKPRDTTVLYDLMEPIFQILYLFCFSTGKYNERIIRILGKNFWDILCSIDSSLELLDESTIFMIREIVFLLSLLPYSYHDDHYTIFELNEHLHYRIKQYNIIDISKKGNVLKTIKGLFDDNERLKFAKRLAVRTKKSFDTTMSLSTKISSSFSENSQNQESKVCEYPDQCWMLFCSTICLLSSQKIHKFKKTPVNGESFEREKKLFLTIVMPEEKMKNIVEEIQSIRPDLGKLKFWDCQFVLWHAMLSSDFYFGVEFLKNVNKVLLSILNSPLSMVIISSCHQFPYLLEKAVSMIQSLDKRHGSLKEKYCKFYSNILGRSKNILLNRVPSLFLPFSHFLELLNPEPMYVMDMFEDVIKSKNLSKHVFPLSKFLHAFIEKSHKSDGIPVEMYIKIQNYFAEIIDSFLDSYEIFKVFHEGSLKEIIQIFNEFVIVPVTCIKLKGIMNRRGKEEVDECKLSSIRAISRIMLKNIPRNSILRTLLDVDIANIRKVLGISEVIVHYQKFCEIVFTYLSREVEKRQNYNIIEKSILFVKNMCKLTDLPLKMNFIGEDEEEMERHGRILKHTTKNLVESGLIRRTINCCSKQRHFYGVKDAADKEMEKCIDLLQSFLVCLSESLNVQEKCFSSTFESSRMFTKISSRTYSRPKIKEKGKFLAFGIEFPHKIYLSNPLDFAQDDSLTRLGRGGFGEILQFVHKNPREYKQLMKKEDEKKYEGRVFSMVFKKLIWRGDDKYSIEEMALQEYKTLALLWELCRLQIRDKSVDHDRYLCVPIPYYHVQASENHGLLMEYCRGGSIGKYCQEVCGFVVEHFLPKRDLYLRQIGLWRQEHPSDRLPSHPLFLLASMIVQMFKCMRMVELCSSRKRCQSLVHKDIKPDNFLLAERKGKIRVVLTDFGGSELKSSILLSMESGSMDMNRKEKKSHVAEIVTLPYLPQSAVESHLDGASKSFIWQRHHDRYAVAISVLTMLNCNNVTFKVDGRTNKEMMKSLLSLMKKKEIKIERASCYDILATLMAKVGFRSFCKDLKEILDKFINENKDFNFQNAWDLMKKYEKNLPILTWCSDCNGVCQGHLPSFAAK</sequence>
<evidence type="ECO:0000259" key="1">
    <source>
        <dbReference type="PROSITE" id="PS50011"/>
    </source>
</evidence>
<feature type="domain" description="Protein kinase" evidence="1">
    <location>
        <begin position="697"/>
        <end position="1077"/>
    </location>
</feature>
<protein>
    <recommendedName>
        <fullName evidence="1">Protein kinase domain-containing protein</fullName>
    </recommendedName>
</protein>
<dbReference type="Proteomes" id="UP001057375">
    <property type="component" value="Unassembled WGS sequence"/>
</dbReference>
<dbReference type="InterPro" id="IPR000719">
    <property type="entry name" value="Prot_kinase_dom"/>
</dbReference>
<keyword evidence="3" id="KW-1185">Reference proteome</keyword>
<dbReference type="SUPFAM" id="SSF56112">
    <property type="entry name" value="Protein kinase-like (PK-like)"/>
    <property type="match status" value="1"/>
</dbReference>
<dbReference type="SMART" id="SM00220">
    <property type="entry name" value="S_TKc"/>
    <property type="match status" value="1"/>
</dbReference>
<gene>
    <name evidence="2" type="ORF">ADUPG1_013476</name>
</gene>
<dbReference type="Gene3D" id="1.10.510.10">
    <property type="entry name" value="Transferase(Phosphotransferase) domain 1"/>
    <property type="match status" value="1"/>
</dbReference>
<evidence type="ECO:0000313" key="2">
    <source>
        <dbReference type="EMBL" id="GKT26770.1"/>
    </source>
</evidence>
<dbReference type="InterPro" id="IPR011009">
    <property type="entry name" value="Kinase-like_dom_sf"/>
</dbReference>
<dbReference type="EMBL" id="BQXS01012676">
    <property type="protein sequence ID" value="GKT26770.1"/>
    <property type="molecule type" value="Genomic_DNA"/>
</dbReference>
<organism evidence="2 3">
    <name type="scientific">Aduncisulcus paluster</name>
    <dbReference type="NCBI Taxonomy" id="2918883"/>
    <lineage>
        <taxon>Eukaryota</taxon>
        <taxon>Metamonada</taxon>
        <taxon>Carpediemonas-like organisms</taxon>
        <taxon>Aduncisulcus</taxon>
    </lineage>
</organism>
<name>A0ABQ5K696_9EUKA</name>
<proteinExistence type="predicted"/>
<reference evidence="2" key="1">
    <citation type="submission" date="2022-03" db="EMBL/GenBank/DDBJ databases">
        <title>Draft genome sequence of Aduncisulcus paluster, a free-living microaerophilic Fornicata.</title>
        <authorList>
            <person name="Yuyama I."/>
            <person name="Kume K."/>
            <person name="Tamura T."/>
            <person name="Inagaki Y."/>
            <person name="Hashimoto T."/>
        </authorList>
    </citation>
    <scope>NUCLEOTIDE SEQUENCE</scope>
    <source>
        <strain evidence="2">NY0171</strain>
    </source>
</reference>
<accession>A0ABQ5K696</accession>
<comment type="caution">
    <text evidence="2">The sequence shown here is derived from an EMBL/GenBank/DDBJ whole genome shotgun (WGS) entry which is preliminary data.</text>
</comment>
<dbReference type="InterPro" id="IPR008271">
    <property type="entry name" value="Ser/Thr_kinase_AS"/>
</dbReference>